<evidence type="ECO:0000313" key="1">
    <source>
        <dbReference type="EMBL" id="KAF2822955.1"/>
    </source>
</evidence>
<sequence>MTTFKLPRTTPPPLQSNQILFLTLPLELREQIYFHATFIGAPLPYYLAVSAADAIHGTDPRYPNFLPTLARINESTRIDVGLWFIRNTEFGLLYPQRISHFCAFLATFPNLEGFEAIRRLDCQLFGRYRPDAGEANAYIAFMLRCARLTQVRIKFVVWELLKRRFTHTRRMPRTPWELEVQAGEMLSVERIVEMYRLEEMFGLVSLTTLTIEFWPKATAYTTRGVRTVVPDCGPLLQKLVEWLRKGFAERGRDVRVGLVESGSEGLRWSGGSERMVMRSA</sequence>
<keyword evidence="2" id="KW-1185">Reference proteome</keyword>
<reference evidence="1" key="1">
    <citation type="journal article" date="2020" name="Stud. Mycol.">
        <title>101 Dothideomycetes genomes: a test case for predicting lifestyles and emergence of pathogens.</title>
        <authorList>
            <person name="Haridas S."/>
            <person name="Albert R."/>
            <person name="Binder M."/>
            <person name="Bloem J."/>
            <person name="Labutti K."/>
            <person name="Salamov A."/>
            <person name="Andreopoulos B."/>
            <person name="Baker S."/>
            <person name="Barry K."/>
            <person name="Bills G."/>
            <person name="Bluhm B."/>
            <person name="Cannon C."/>
            <person name="Castanera R."/>
            <person name="Culley D."/>
            <person name="Daum C."/>
            <person name="Ezra D."/>
            <person name="Gonzalez J."/>
            <person name="Henrissat B."/>
            <person name="Kuo A."/>
            <person name="Liang C."/>
            <person name="Lipzen A."/>
            <person name="Lutzoni F."/>
            <person name="Magnuson J."/>
            <person name="Mondo S."/>
            <person name="Nolan M."/>
            <person name="Ohm R."/>
            <person name="Pangilinan J."/>
            <person name="Park H.-J."/>
            <person name="Ramirez L."/>
            <person name="Alfaro M."/>
            <person name="Sun H."/>
            <person name="Tritt A."/>
            <person name="Yoshinaga Y."/>
            <person name="Zwiers L.-H."/>
            <person name="Turgeon B."/>
            <person name="Goodwin S."/>
            <person name="Spatafora J."/>
            <person name="Crous P."/>
            <person name="Grigoriev I."/>
        </authorList>
    </citation>
    <scope>NUCLEOTIDE SEQUENCE</scope>
    <source>
        <strain evidence="1">CBS 113818</strain>
    </source>
</reference>
<dbReference type="EMBL" id="MU006233">
    <property type="protein sequence ID" value="KAF2822955.1"/>
    <property type="molecule type" value="Genomic_DNA"/>
</dbReference>
<name>A0A6A6ZRR2_9PLEO</name>
<evidence type="ECO:0000313" key="2">
    <source>
        <dbReference type="Proteomes" id="UP000799424"/>
    </source>
</evidence>
<dbReference type="Proteomes" id="UP000799424">
    <property type="component" value="Unassembled WGS sequence"/>
</dbReference>
<dbReference type="AlphaFoldDB" id="A0A6A6ZRR2"/>
<protein>
    <recommendedName>
        <fullName evidence="3">F-box domain-containing protein</fullName>
    </recommendedName>
</protein>
<gene>
    <name evidence="1" type="ORF">CC86DRAFT_423022</name>
</gene>
<organism evidence="1 2">
    <name type="scientific">Ophiobolus disseminans</name>
    <dbReference type="NCBI Taxonomy" id="1469910"/>
    <lineage>
        <taxon>Eukaryota</taxon>
        <taxon>Fungi</taxon>
        <taxon>Dikarya</taxon>
        <taxon>Ascomycota</taxon>
        <taxon>Pezizomycotina</taxon>
        <taxon>Dothideomycetes</taxon>
        <taxon>Pleosporomycetidae</taxon>
        <taxon>Pleosporales</taxon>
        <taxon>Pleosporineae</taxon>
        <taxon>Phaeosphaeriaceae</taxon>
        <taxon>Ophiobolus</taxon>
    </lineage>
</organism>
<dbReference type="OrthoDB" id="3781081at2759"/>
<accession>A0A6A6ZRR2</accession>
<proteinExistence type="predicted"/>
<evidence type="ECO:0008006" key="3">
    <source>
        <dbReference type="Google" id="ProtNLM"/>
    </source>
</evidence>